<keyword evidence="2" id="KW-1185">Reference proteome</keyword>
<name>A0AAV2ER22_9ROSI</name>
<dbReference type="EMBL" id="OZ034818">
    <property type="protein sequence ID" value="CAL1388425.1"/>
    <property type="molecule type" value="Genomic_DNA"/>
</dbReference>
<proteinExistence type="predicted"/>
<dbReference type="AlphaFoldDB" id="A0AAV2ER22"/>
<sequence>MQRAILESDERFCLAAILLSFDFKNQSRGLAGSLRAMSDSAWRRFCCRSISRIRVELLPVPAKRDGASCCFSPDAAVHHRAQ</sequence>
<evidence type="ECO:0000313" key="2">
    <source>
        <dbReference type="Proteomes" id="UP001497516"/>
    </source>
</evidence>
<protein>
    <submittedName>
        <fullName evidence="1">Uncharacterized protein</fullName>
    </submittedName>
</protein>
<organism evidence="1 2">
    <name type="scientific">Linum trigynum</name>
    <dbReference type="NCBI Taxonomy" id="586398"/>
    <lineage>
        <taxon>Eukaryota</taxon>
        <taxon>Viridiplantae</taxon>
        <taxon>Streptophyta</taxon>
        <taxon>Embryophyta</taxon>
        <taxon>Tracheophyta</taxon>
        <taxon>Spermatophyta</taxon>
        <taxon>Magnoliopsida</taxon>
        <taxon>eudicotyledons</taxon>
        <taxon>Gunneridae</taxon>
        <taxon>Pentapetalae</taxon>
        <taxon>rosids</taxon>
        <taxon>fabids</taxon>
        <taxon>Malpighiales</taxon>
        <taxon>Linaceae</taxon>
        <taxon>Linum</taxon>
    </lineage>
</organism>
<dbReference type="Proteomes" id="UP001497516">
    <property type="component" value="Chromosome 5"/>
</dbReference>
<gene>
    <name evidence="1" type="ORF">LTRI10_LOCUS29354</name>
</gene>
<evidence type="ECO:0000313" key="1">
    <source>
        <dbReference type="EMBL" id="CAL1388425.1"/>
    </source>
</evidence>
<accession>A0AAV2ER22</accession>
<reference evidence="1 2" key="1">
    <citation type="submission" date="2024-04" db="EMBL/GenBank/DDBJ databases">
        <authorList>
            <person name="Fracassetti M."/>
        </authorList>
    </citation>
    <scope>NUCLEOTIDE SEQUENCE [LARGE SCALE GENOMIC DNA]</scope>
</reference>